<dbReference type="InterPro" id="IPR003812">
    <property type="entry name" value="Fido"/>
</dbReference>
<dbReference type="InterPro" id="IPR036597">
    <property type="entry name" value="Fido-like_dom_sf"/>
</dbReference>
<feature type="binding site" evidence="2">
    <location>
        <begin position="213"/>
        <end position="220"/>
    </location>
    <ligand>
        <name>ATP</name>
        <dbReference type="ChEBI" id="CHEBI:30616"/>
    </ligand>
</feature>
<accession>A0A1C3ISI6</accession>
<evidence type="ECO:0000256" key="1">
    <source>
        <dbReference type="PIRSR" id="PIRSR640198-1"/>
    </source>
</evidence>
<feature type="binding site" evidence="2">
    <location>
        <begin position="251"/>
        <end position="252"/>
    </location>
    <ligand>
        <name>ATP</name>
        <dbReference type="ChEBI" id="CHEBI:30616"/>
    </ligand>
</feature>
<feature type="active site" evidence="1">
    <location>
        <position position="209"/>
    </location>
</feature>
<keyword evidence="2" id="KW-0067">ATP-binding</keyword>
<dbReference type="InterPro" id="IPR040198">
    <property type="entry name" value="Fido_containing"/>
</dbReference>
<evidence type="ECO:0000259" key="4">
    <source>
        <dbReference type="PROSITE" id="PS51459"/>
    </source>
</evidence>
<keyword evidence="2" id="KW-0547">Nucleotide-binding</keyword>
<dbReference type="Pfam" id="PF02661">
    <property type="entry name" value="Fic"/>
    <property type="match status" value="1"/>
</dbReference>
<dbReference type="InterPro" id="IPR025230">
    <property type="entry name" value="DUF4172"/>
</dbReference>
<dbReference type="Proteomes" id="UP000092876">
    <property type="component" value="Unassembled WGS sequence"/>
</dbReference>
<proteinExistence type="predicted"/>
<gene>
    <name evidence="5" type="ORF">VAT7223_02104</name>
</gene>
<dbReference type="InterPro" id="IPR036388">
    <property type="entry name" value="WH-like_DNA-bd_sf"/>
</dbReference>
<feature type="site" description="Important for autoinhibition of adenylyltransferase activity" evidence="3">
    <location>
        <position position="67"/>
    </location>
</feature>
<evidence type="ECO:0000313" key="6">
    <source>
        <dbReference type="Proteomes" id="UP000092876"/>
    </source>
</evidence>
<dbReference type="GO" id="GO:0005524">
    <property type="term" value="F:ATP binding"/>
    <property type="evidence" value="ECO:0007669"/>
    <property type="project" value="UniProtKB-KW"/>
</dbReference>
<dbReference type="PANTHER" id="PTHR13504">
    <property type="entry name" value="FIDO DOMAIN-CONTAINING PROTEIN DDB_G0283145"/>
    <property type="match status" value="1"/>
</dbReference>
<evidence type="ECO:0000256" key="2">
    <source>
        <dbReference type="PIRSR" id="PIRSR640198-2"/>
    </source>
</evidence>
<feature type="domain" description="Fido" evidence="4">
    <location>
        <begin position="116"/>
        <end position="274"/>
    </location>
</feature>
<dbReference type="PROSITE" id="PS51459">
    <property type="entry name" value="FIDO"/>
    <property type="match status" value="1"/>
</dbReference>
<dbReference type="AlphaFoldDB" id="A0A1C3ISI6"/>
<sequence>MGRNMWIWQQNNWPDFVWDNQKIGVRLREVRLNQGILLGKITSQSADQTQTMLDTLLANIVHSSAIEGEKLNAFSVRSSLANKLGVSEERPFPTTEQTDGLAEIMLDAVQNLTEPLALDRILHWHDRLFPQGYTIFNPVIGGQLRGDTPMQVVSGRIDRPTVHFEAPSRDILGAELDAFITWFNGSLTDESLDPLLRAAITHLWFITLHSLDDGNGRITRLLTDLALAQAEKQSVRFYAMSVGILANRKHYYEILERTQKGGLDISEWLMWFLDTLDETFTGVFAEVDQTVYKTNYWRSIDQTKLTTEQVKVLNRMLDGDFSEGINASQYQKVAKVSSATATRHLNSLIEHGCLVKSGSGGRSTRYLLPESVLYTHTHFYT</sequence>
<dbReference type="EC" id="2.7.7.-" evidence="5"/>
<dbReference type="GO" id="GO:0016779">
    <property type="term" value="F:nucleotidyltransferase activity"/>
    <property type="evidence" value="ECO:0007669"/>
    <property type="project" value="UniProtKB-KW"/>
</dbReference>
<keyword evidence="5" id="KW-0548">Nucleotidyltransferase</keyword>
<keyword evidence="5" id="KW-0808">Transferase</keyword>
<dbReference type="EMBL" id="FLQP01000028">
    <property type="protein sequence ID" value="SBS64287.1"/>
    <property type="molecule type" value="Genomic_DNA"/>
</dbReference>
<dbReference type="PANTHER" id="PTHR13504:SF33">
    <property type="entry name" value="FIC FAMILY PROTEIN"/>
    <property type="match status" value="1"/>
</dbReference>
<organism evidence="5 6">
    <name type="scientific">Vibrio atlanticus</name>
    <dbReference type="NCBI Taxonomy" id="693153"/>
    <lineage>
        <taxon>Bacteria</taxon>
        <taxon>Pseudomonadati</taxon>
        <taxon>Pseudomonadota</taxon>
        <taxon>Gammaproteobacteria</taxon>
        <taxon>Vibrionales</taxon>
        <taxon>Vibrionaceae</taxon>
        <taxon>Vibrio</taxon>
    </lineage>
</organism>
<protein>
    <submittedName>
        <fullName evidence="5">Adenosine monophosphate-protein transferase SoFic</fullName>
        <ecNumber evidence="5">2.7.7.-</ecNumber>
    </submittedName>
</protein>
<evidence type="ECO:0000313" key="5">
    <source>
        <dbReference type="EMBL" id="SBS64287.1"/>
    </source>
</evidence>
<dbReference type="Pfam" id="PF13776">
    <property type="entry name" value="DUF4172"/>
    <property type="match status" value="1"/>
</dbReference>
<dbReference type="SUPFAM" id="SSF140931">
    <property type="entry name" value="Fic-like"/>
    <property type="match status" value="1"/>
</dbReference>
<dbReference type="Gene3D" id="1.10.3290.10">
    <property type="entry name" value="Fido-like domain"/>
    <property type="match status" value="1"/>
</dbReference>
<evidence type="ECO:0000256" key="3">
    <source>
        <dbReference type="PIRSR" id="PIRSR640198-3"/>
    </source>
</evidence>
<dbReference type="Gene3D" id="1.10.10.10">
    <property type="entry name" value="Winged helix-like DNA-binding domain superfamily/Winged helix DNA-binding domain"/>
    <property type="match status" value="1"/>
</dbReference>
<name>A0A1C3ISI6_9VIBR</name>
<reference evidence="6" key="1">
    <citation type="submission" date="2016-06" db="EMBL/GenBank/DDBJ databases">
        <authorList>
            <person name="Rodrigo-Torres Lidia"/>
            <person name="Arahal R.David."/>
        </authorList>
    </citation>
    <scope>NUCLEOTIDE SEQUENCE [LARGE SCALE GENOMIC DNA]</scope>
    <source>
        <strain evidence="6">CECT 7223</strain>
    </source>
</reference>